<keyword evidence="3" id="KW-1185">Reference proteome</keyword>
<evidence type="ECO:0000256" key="1">
    <source>
        <dbReference type="SAM" id="MobiDB-lite"/>
    </source>
</evidence>
<feature type="compositionally biased region" description="Basic and acidic residues" evidence="1">
    <location>
        <begin position="107"/>
        <end position="123"/>
    </location>
</feature>
<dbReference type="STRING" id="857342.A0A2T3BEL2"/>
<feature type="compositionally biased region" description="Basic and acidic residues" evidence="1">
    <location>
        <begin position="70"/>
        <end position="81"/>
    </location>
</feature>
<reference evidence="2 3" key="1">
    <citation type="journal article" date="2018" name="New Phytol.">
        <title>Comparative genomics and transcriptomics depict ericoid mycorrhizal fungi as versatile saprotrophs and plant mutualists.</title>
        <authorList>
            <person name="Martino E."/>
            <person name="Morin E."/>
            <person name="Grelet G.A."/>
            <person name="Kuo A."/>
            <person name="Kohler A."/>
            <person name="Daghino S."/>
            <person name="Barry K.W."/>
            <person name="Cichocki N."/>
            <person name="Clum A."/>
            <person name="Dockter R.B."/>
            <person name="Hainaut M."/>
            <person name="Kuo R.C."/>
            <person name="LaButti K."/>
            <person name="Lindahl B.D."/>
            <person name="Lindquist E.A."/>
            <person name="Lipzen A."/>
            <person name="Khouja H.R."/>
            <person name="Magnuson J."/>
            <person name="Murat C."/>
            <person name="Ohm R.A."/>
            <person name="Singer S.W."/>
            <person name="Spatafora J.W."/>
            <person name="Wang M."/>
            <person name="Veneault-Fourrey C."/>
            <person name="Henrissat B."/>
            <person name="Grigoriev I.V."/>
            <person name="Martin F.M."/>
            <person name="Perotto S."/>
        </authorList>
    </citation>
    <scope>NUCLEOTIDE SEQUENCE [LARGE SCALE GENOMIC DNA]</scope>
    <source>
        <strain evidence="2 3">ATCC 22711</strain>
    </source>
</reference>
<evidence type="ECO:0000313" key="2">
    <source>
        <dbReference type="EMBL" id="PSS27860.1"/>
    </source>
</evidence>
<dbReference type="InParanoid" id="A0A2T3BEL2"/>
<dbReference type="GeneID" id="36574251"/>
<dbReference type="OrthoDB" id="5244639at2759"/>
<dbReference type="Proteomes" id="UP000241818">
    <property type="component" value="Unassembled WGS sequence"/>
</dbReference>
<evidence type="ECO:0000313" key="3">
    <source>
        <dbReference type="Proteomes" id="UP000241818"/>
    </source>
</evidence>
<accession>A0A2T3BEL2</accession>
<feature type="compositionally biased region" description="Basic and acidic residues" evidence="1">
    <location>
        <begin position="11"/>
        <end position="22"/>
    </location>
</feature>
<feature type="compositionally biased region" description="Basic and acidic residues" evidence="1">
    <location>
        <begin position="179"/>
        <end position="188"/>
    </location>
</feature>
<dbReference type="AlphaFoldDB" id="A0A2T3BEL2"/>
<name>A0A2T3BEL2_AMORE</name>
<dbReference type="EMBL" id="KZ679006">
    <property type="protein sequence ID" value="PSS27860.1"/>
    <property type="molecule type" value="Genomic_DNA"/>
</dbReference>
<sequence>MVGGLSNPDPVRIRKSDRRRSYMDGPTDDDEERRQRREERHHRMRSHDAPRTRTRHKSAPVVDGYVDSRSGSKKDRNHEFLPAEGPVYRDSKRRKPAWPHSGTDSWVQDHSDAPPPPEDKTPVEEGPADDTIADENVRRHLRKTRRLSKYDEDDREERRRRRESRRADGMKSSEGSQGDVRRSSRRDSGFITASREPSAQGGLFSRFRRIAGV</sequence>
<dbReference type="RefSeq" id="XP_024725385.1">
    <property type="nucleotide sequence ID" value="XM_024866170.1"/>
</dbReference>
<protein>
    <submittedName>
        <fullName evidence="2">Uncharacterized protein</fullName>
    </submittedName>
</protein>
<feature type="region of interest" description="Disordered" evidence="1">
    <location>
        <begin position="1"/>
        <end position="213"/>
    </location>
</feature>
<proteinExistence type="predicted"/>
<organism evidence="2 3">
    <name type="scientific">Amorphotheca resinae ATCC 22711</name>
    <dbReference type="NCBI Taxonomy" id="857342"/>
    <lineage>
        <taxon>Eukaryota</taxon>
        <taxon>Fungi</taxon>
        <taxon>Dikarya</taxon>
        <taxon>Ascomycota</taxon>
        <taxon>Pezizomycotina</taxon>
        <taxon>Leotiomycetes</taxon>
        <taxon>Helotiales</taxon>
        <taxon>Amorphothecaceae</taxon>
        <taxon>Amorphotheca</taxon>
    </lineage>
</organism>
<gene>
    <name evidence="2" type="ORF">M430DRAFT_32433</name>
</gene>